<dbReference type="SUPFAM" id="SSF48498">
    <property type="entry name" value="Tetracyclin repressor-like, C-terminal domain"/>
    <property type="match status" value="1"/>
</dbReference>
<reference evidence="5 6" key="1">
    <citation type="submission" date="2020-06" db="EMBL/GenBank/DDBJ databases">
        <title>Genome mining for natural products.</title>
        <authorList>
            <person name="Zhang B."/>
            <person name="Shi J."/>
            <person name="Ge H."/>
        </authorList>
    </citation>
    <scope>NUCLEOTIDE SEQUENCE [LARGE SCALE GENOMIC DNA]</scope>
    <source>
        <strain evidence="5 6">NA00687</strain>
    </source>
</reference>
<dbReference type="Pfam" id="PF00440">
    <property type="entry name" value="TetR_N"/>
    <property type="match status" value="1"/>
</dbReference>
<dbReference type="EMBL" id="CP054929">
    <property type="protein sequence ID" value="QKW52857.1"/>
    <property type="molecule type" value="Genomic_DNA"/>
</dbReference>
<feature type="region of interest" description="Disordered" evidence="3">
    <location>
        <begin position="1"/>
        <end position="28"/>
    </location>
</feature>
<dbReference type="InterPro" id="IPR001647">
    <property type="entry name" value="HTH_TetR"/>
</dbReference>
<evidence type="ECO:0000313" key="6">
    <source>
        <dbReference type="Proteomes" id="UP000509303"/>
    </source>
</evidence>
<gene>
    <name evidence="5" type="ORF">HUT08_28675</name>
</gene>
<dbReference type="InterPro" id="IPR036271">
    <property type="entry name" value="Tet_transcr_reg_TetR-rel_C_sf"/>
</dbReference>
<dbReference type="InterPro" id="IPR050109">
    <property type="entry name" value="HTH-type_TetR-like_transc_reg"/>
</dbReference>
<dbReference type="PANTHER" id="PTHR30055">
    <property type="entry name" value="HTH-TYPE TRANSCRIPTIONAL REGULATOR RUTR"/>
    <property type="match status" value="1"/>
</dbReference>
<dbReference type="PROSITE" id="PS50977">
    <property type="entry name" value="HTH_TETR_2"/>
    <property type="match status" value="1"/>
</dbReference>
<keyword evidence="6" id="KW-1185">Reference proteome</keyword>
<dbReference type="Gene3D" id="1.10.10.60">
    <property type="entry name" value="Homeodomain-like"/>
    <property type="match status" value="1"/>
</dbReference>
<proteinExistence type="predicted"/>
<evidence type="ECO:0000313" key="5">
    <source>
        <dbReference type="EMBL" id="QKW52857.1"/>
    </source>
</evidence>
<dbReference type="PRINTS" id="PR00455">
    <property type="entry name" value="HTHTETR"/>
</dbReference>
<dbReference type="RefSeq" id="WP_176164567.1">
    <property type="nucleotide sequence ID" value="NZ_CP054929.1"/>
</dbReference>
<name>A0A7H8NED9_9ACTN</name>
<evidence type="ECO:0000256" key="3">
    <source>
        <dbReference type="SAM" id="MobiDB-lite"/>
    </source>
</evidence>
<accession>A0A7H8NED9</accession>
<protein>
    <submittedName>
        <fullName evidence="5">TetR/AcrR family transcriptional regulator</fullName>
    </submittedName>
</protein>
<sequence length="247" mass="26954">MDDNGDEAAHRTLPPSAGVRGRRRPRLSRGDRREAAILDSVVRLLRDRPARKITIEEIAKGAGLSRPSVYFYFDSKQAIIDAAVQRVMGSMLSTAAAAAGNEDITLEASLEGLINNVLDTWVEHGSLFCAAIDYVGRDLEARIAWRDVLEAGADELAAMLERDRARGLVKPGGDARALAVAAHWMVERNCYMLFSREHTKPEELALRTTMVLSARRILGLPEAPAEPGTAASRDVEPRNAEPQAAES</sequence>
<organism evidence="5 6">
    <name type="scientific">Streptomyces buecherae</name>
    <dbReference type="NCBI Taxonomy" id="2763006"/>
    <lineage>
        <taxon>Bacteria</taxon>
        <taxon>Bacillati</taxon>
        <taxon>Actinomycetota</taxon>
        <taxon>Actinomycetes</taxon>
        <taxon>Kitasatosporales</taxon>
        <taxon>Streptomycetaceae</taxon>
        <taxon>Streptomyces</taxon>
    </lineage>
</organism>
<feature type="domain" description="HTH tetR-type" evidence="4">
    <location>
        <begin position="31"/>
        <end position="91"/>
    </location>
</feature>
<feature type="DNA-binding region" description="H-T-H motif" evidence="2">
    <location>
        <begin position="54"/>
        <end position="73"/>
    </location>
</feature>
<dbReference type="Gene3D" id="1.10.357.10">
    <property type="entry name" value="Tetracycline Repressor, domain 2"/>
    <property type="match status" value="1"/>
</dbReference>
<dbReference type="InterPro" id="IPR049397">
    <property type="entry name" value="EthR_C"/>
</dbReference>
<dbReference type="InterPro" id="IPR009057">
    <property type="entry name" value="Homeodomain-like_sf"/>
</dbReference>
<dbReference type="AlphaFoldDB" id="A0A7H8NED9"/>
<evidence type="ECO:0000256" key="1">
    <source>
        <dbReference type="ARBA" id="ARBA00023125"/>
    </source>
</evidence>
<dbReference type="Pfam" id="PF21313">
    <property type="entry name" value="EthR_C"/>
    <property type="match status" value="1"/>
</dbReference>
<evidence type="ECO:0000259" key="4">
    <source>
        <dbReference type="PROSITE" id="PS50977"/>
    </source>
</evidence>
<dbReference type="PANTHER" id="PTHR30055:SF184">
    <property type="entry name" value="HTH-TYPE TRANSCRIPTIONAL REGULATOR ETHR"/>
    <property type="match status" value="1"/>
</dbReference>
<feature type="region of interest" description="Disordered" evidence="3">
    <location>
        <begin position="222"/>
        <end position="247"/>
    </location>
</feature>
<evidence type="ECO:0000256" key="2">
    <source>
        <dbReference type="PROSITE-ProRule" id="PRU00335"/>
    </source>
</evidence>
<dbReference type="GO" id="GO:0000976">
    <property type="term" value="F:transcription cis-regulatory region binding"/>
    <property type="evidence" value="ECO:0007669"/>
    <property type="project" value="TreeGrafter"/>
</dbReference>
<dbReference type="GO" id="GO:0003700">
    <property type="term" value="F:DNA-binding transcription factor activity"/>
    <property type="evidence" value="ECO:0007669"/>
    <property type="project" value="TreeGrafter"/>
</dbReference>
<keyword evidence="1 2" id="KW-0238">DNA-binding</keyword>
<dbReference type="Proteomes" id="UP000509303">
    <property type="component" value="Chromosome"/>
</dbReference>
<dbReference type="SUPFAM" id="SSF46689">
    <property type="entry name" value="Homeodomain-like"/>
    <property type="match status" value="1"/>
</dbReference>